<dbReference type="Proteomes" id="UP001341281">
    <property type="component" value="Chromosome 02"/>
</dbReference>
<sequence length="230" mass="24035">MIIVQVERKAKIQGSQTSSTLLDEPLKGLAAAAVVDQQGPARSSTVSATARQARSSSASKPARQPANVSDAGPSPVPSQARSCSHLSLPHRRHSHPRLWSPERMPQSDSLSRGNAPAGPASPSPASELDPEPAESTVAAELTRAKDLRRGKNWSQRKDMGRTPVRWSDVTPDRAGQAARSAAGDTAEPGRRRSVESRDAAGAAATASSRASASRTGVAAAETTVRAERKG</sequence>
<feature type="compositionally biased region" description="Basic and acidic residues" evidence="1">
    <location>
        <begin position="142"/>
        <end position="160"/>
    </location>
</feature>
<feature type="compositionally biased region" description="Low complexity" evidence="1">
    <location>
        <begin position="115"/>
        <end position="126"/>
    </location>
</feature>
<protein>
    <submittedName>
        <fullName evidence="2">Uncharacterized protein</fullName>
    </submittedName>
</protein>
<evidence type="ECO:0000256" key="1">
    <source>
        <dbReference type="SAM" id="MobiDB-lite"/>
    </source>
</evidence>
<feature type="compositionally biased region" description="Basic and acidic residues" evidence="1">
    <location>
        <begin position="187"/>
        <end position="198"/>
    </location>
</feature>
<feature type="region of interest" description="Disordered" evidence="1">
    <location>
        <begin position="36"/>
        <end position="230"/>
    </location>
</feature>
<keyword evidence="3" id="KW-1185">Reference proteome</keyword>
<dbReference type="EMBL" id="CP144746">
    <property type="protein sequence ID" value="WVZ60910.1"/>
    <property type="molecule type" value="Genomic_DNA"/>
</dbReference>
<gene>
    <name evidence="2" type="ORF">U9M48_010869</name>
</gene>
<organism evidence="2 3">
    <name type="scientific">Paspalum notatum var. saurae</name>
    <dbReference type="NCBI Taxonomy" id="547442"/>
    <lineage>
        <taxon>Eukaryota</taxon>
        <taxon>Viridiplantae</taxon>
        <taxon>Streptophyta</taxon>
        <taxon>Embryophyta</taxon>
        <taxon>Tracheophyta</taxon>
        <taxon>Spermatophyta</taxon>
        <taxon>Magnoliopsida</taxon>
        <taxon>Liliopsida</taxon>
        <taxon>Poales</taxon>
        <taxon>Poaceae</taxon>
        <taxon>PACMAD clade</taxon>
        <taxon>Panicoideae</taxon>
        <taxon>Andropogonodae</taxon>
        <taxon>Paspaleae</taxon>
        <taxon>Paspalinae</taxon>
        <taxon>Paspalum</taxon>
    </lineage>
</organism>
<feature type="compositionally biased region" description="Low complexity" evidence="1">
    <location>
        <begin position="199"/>
        <end position="220"/>
    </location>
</feature>
<feature type="compositionally biased region" description="Low complexity" evidence="1">
    <location>
        <begin position="41"/>
        <end position="66"/>
    </location>
</feature>
<proteinExistence type="predicted"/>
<reference evidence="2 3" key="1">
    <citation type="submission" date="2024-02" db="EMBL/GenBank/DDBJ databases">
        <title>High-quality chromosome-scale genome assembly of Pensacola bahiagrass (Paspalum notatum Flugge var. saurae).</title>
        <authorList>
            <person name="Vega J.M."/>
            <person name="Podio M."/>
            <person name="Orjuela J."/>
            <person name="Siena L.A."/>
            <person name="Pessino S.C."/>
            <person name="Combes M.C."/>
            <person name="Mariac C."/>
            <person name="Albertini E."/>
            <person name="Pupilli F."/>
            <person name="Ortiz J.P.A."/>
            <person name="Leblanc O."/>
        </authorList>
    </citation>
    <scope>NUCLEOTIDE SEQUENCE [LARGE SCALE GENOMIC DNA]</scope>
    <source>
        <strain evidence="2">R1</strain>
        <tissue evidence="2">Leaf</tissue>
    </source>
</reference>
<dbReference type="AlphaFoldDB" id="A0AAQ3WGP9"/>
<name>A0AAQ3WGP9_PASNO</name>
<evidence type="ECO:0000313" key="3">
    <source>
        <dbReference type="Proteomes" id="UP001341281"/>
    </source>
</evidence>
<accession>A0AAQ3WGP9</accession>
<evidence type="ECO:0000313" key="2">
    <source>
        <dbReference type="EMBL" id="WVZ60910.1"/>
    </source>
</evidence>